<comment type="caution">
    <text evidence="1">The sequence shown here is derived from an EMBL/GenBank/DDBJ whole genome shotgun (WGS) entry which is preliminary data.</text>
</comment>
<reference evidence="1" key="1">
    <citation type="journal article" date="2022" name="DNA Res.">
        <title>Genome analysis of five recently described species of the CUG-Ser clade uncovers Candida theae as a new hybrid lineage with pathogenic potential in the Candida parapsilosis species complex.</title>
        <authorList>
            <person name="Mixao V."/>
            <person name="Del Olmo V."/>
            <person name="Hegedusova E."/>
            <person name="Saus E."/>
            <person name="Pryszcz L."/>
            <person name="Cillingova A."/>
            <person name="Nosek J."/>
            <person name="Gabaldon T."/>
        </authorList>
    </citation>
    <scope>NUCLEOTIDE SEQUENCE</scope>
    <source>
        <strain evidence="1">CBS 10844</strain>
    </source>
</reference>
<dbReference type="InterPro" id="IPR023214">
    <property type="entry name" value="HAD_sf"/>
</dbReference>
<dbReference type="NCBIfam" id="TIGR01488">
    <property type="entry name" value="HAD-SF-IB"/>
    <property type="match status" value="1"/>
</dbReference>
<dbReference type="EMBL" id="JAHUZD010000140">
    <property type="protein sequence ID" value="KAI3402844.2"/>
    <property type="molecule type" value="Genomic_DNA"/>
</dbReference>
<evidence type="ECO:0000313" key="2">
    <source>
        <dbReference type="Proteomes" id="UP001202479"/>
    </source>
</evidence>
<proteinExistence type="predicted"/>
<evidence type="ECO:0000313" key="1">
    <source>
        <dbReference type="EMBL" id="KAI3402844.2"/>
    </source>
</evidence>
<dbReference type="Proteomes" id="UP001202479">
    <property type="component" value="Unassembled WGS sequence"/>
</dbReference>
<dbReference type="Gene3D" id="3.40.50.1000">
    <property type="entry name" value="HAD superfamily/HAD-like"/>
    <property type="match status" value="1"/>
</dbReference>
<dbReference type="PANTHER" id="PTHR28181:SF1">
    <property type="entry name" value="COLD TOLERANCE PROTEIN 1"/>
    <property type="match status" value="1"/>
</dbReference>
<organism evidence="1 2">
    <name type="scientific">Candida oxycetoniae</name>
    <dbReference type="NCBI Taxonomy" id="497107"/>
    <lineage>
        <taxon>Eukaryota</taxon>
        <taxon>Fungi</taxon>
        <taxon>Dikarya</taxon>
        <taxon>Ascomycota</taxon>
        <taxon>Saccharomycotina</taxon>
        <taxon>Pichiomycetes</taxon>
        <taxon>Debaryomycetaceae</taxon>
        <taxon>Candida/Lodderomyces clade</taxon>
        <taxon>Candida</taxon>
    </lineage>
</organism>
<dbReference type="RefSeq" id="XP_049178591.1">
    <property type="nucleotide sequence ID" value="XM_049325731.1"/>
</dbReference>
<sequence length="250" mass="29008">MSMGKFRPNLVISDWDETITVHDTIQNVAQVPYIANPNLEPKFSHYSKIYIDNYASYESQFGPLEKLNDYVRFQKGMRPIEMSSISALEKDLIFKGLKPDQFREQAIDVVLRPGVIEFIKMCQEEKIPFIILSVNWTSLIIEQVLKMHGVEEINIITNEFEFHDGETTGFWLSDQVVRTSEDKLRFVKKLAKGEDKVMYIGDSLTDLLPILFVKYPCAIENTKLNNFLSIMKIDHVTGNWLDFIEKVETK</sequence>
<dbReference type="InterPro" id="IPR036412">
    <property type="entry name" value="HAD-like_sf"/>
</dbReference>
<accession>A0AAI9WWK7</accession>
<dbReference type="Pfam" id="PF12710">
    <property type="entry name" value="HAD"/>
    <property type="match status" value="1"/>
</dbReference>
<dbReference type="InterPro" id="IPR050849">
    <property type="entry name" value="HAD-like_hydrolase_phosphatase"/>
</dbReference>
<dbReference type="SUPFAM" id="SSF56784">
    <property type="entry name" value="HAD-like"/>
    <property type="match status" value="1"/>
</dbReference>
<gene>
    <name evidence="1" type="ORF">KGF56_004305</name>
</gene>
<dbReference type="PANTHER" id="PTHR28181">
    <property type="entry name" value="UPF0655 PROTEIN YCR015C"/>
    <property type="match status" value="1"/>
</dbReference>
<dbReference type="AlphaFoldDB" id="A0AAI9WWK7"/>
<name>A0AAI9WWK7_9ASCO</name>
<keyword evidence="2" id="KW-1185">Reference proteome</keyword>
<protein>
    <submittedName>
        <fullName evidence="1">Uncharacterized protein</fullName>
    </submittedName>
</protein>
<dbReference type="GeneID" id="73381920"/>